<dbReference type="SUPFAM" id="SSF49452">
    <property type="entry name" value="Starch-binding domain-like"/>
    <property type="match status" value="1"/>
</dbReference>
<evidence type="ECO:0000256" key="4">
    <source>
        <dbReference type="ARBA" id="ARBA00023180"/>
    </source>
</evidence>
<feature type="domain" description="CBM20" evidence="8">
    <location>
        <begin position="284"/>
        <end position="390"/>
    </location>
</feature>
<dbReference type="EMBL" id="JBFCZG010000003">
    <property type="protein sequence ID" value="KAL3424146.1"/>
    <property type="molecule type" value="Genomic_DNA"/>
</dbReference>
<dbReference type="PANTHER" id="PTHR36575">
    <property type="entry name" value="BINDING PROTEIN, PUTATIVE (AFU_ORTHOLOGUE AFUA_1G14430)-RELATED"/>
    <property type="match status" value="1"/>
</dbReference>
<evidence type="ECO:0000256" key="2">
    <source>
        <dbReference type="ARBA" id="ARBA00022729"/>
    </source>
</evidence>
<reference evidence="9 10" key="1">
    <citation type="submission" date="2024-06" db="EMBL/GenBank/DDBJ databases">
        <title>Complete genome of Phlyctema vagabunda strain 19-DSS-EL-015.</title>
        <authorList>
            <person name="Fiorenzani C."/>
        </authorList>
    </citation>
    <scope>NUCLEOTIDE SEQUENCE [LARGE SCALE GENOMIC DNA]</scope>
    <source>
        <strain evidence="9 10">19-DSS-EL-015</strain>
    </source>
</reference>
<comment type="cofactor">
    <cofactor evidence="1">
        <name>Cu(2+)</name>
        <dbReference type="ChEBI" id="CHEBI:29036"/>
    </cofactor>
</comment>
<dbReference type="Gene3D" id="2.60.40.10">
    <property type="entry name" value="Immunoglobulins"/>
    <property type="match status" value="1"/>
</dbReference>
<keyword evidence="2" id="KW-0732">Signal</keyword>
<proteinExistence type="predicted"/>
<evidence type="ECO:0000313" key="9">
    <source>
        <dbReference type="EMBL" id="KAL3424146.1"/>
    </source>
</evidence>
<comment type="caution">
    <text evidence="9">The sequence shown here is derived from an EMBL/GenBank/DDBJ whole genome shotgun (WGS) entry which is preliminary data.</text>
</comment>
<sequence length="390" mass="41493">MKSVNIALFLGFLPTIYGHGYLTIPSSRTRLGREAGLDTCPECTILEPVASWPDLTAAKVGRSGPCGYNARVSVDYNQPSTNWGNSPVATYTAGDIVDVQWCVDNNGDHGGMFSYRICEDQAIVDKLLTPGYLPTDAEKQAAEDCFLAGTLDCTDVSGQTCNYSPDCQQGQSCWRNDWFTCNAFDGDKCHGVDNAPLNSCYTSIAGGYTVTKKIKIPDITSSHTLLSLRWNSFQTGQIYLTCADIAIKGGSSGSPAPSSTTKPVSSSSSSSTKTSSSATTSSTCKPATSVAVTFNELVTTSYGQTIKVAGSISELGNWDAGSAPALSASKYTSSNPLWTYTVNLAPGQTFQYKFVKVPSSGTATWESDPNRSYTVPNTCATAVTVSNTWR</sequence>
<dbReference type="InterPro" id="IPR013784">
    <property type="entry name" value="Carb-bd-like_fold"/>
</dbReference>
<keyword evidence="6" id="KW-0624">Polysaccharide degradation</keyword>
<dbReference type="PANTHER" id="PTHR36575:SF2">
    <property type="entry name" value="CHITIN-BINDING TYPE-4 DOMAIN-CONTAINING PROTEIN-RELATED"/>
    <property type="match status" value="1"/>
</dbReference>
<keyword evidence="4" id="KW-0325">Glycoprotein</keyword>
<dbReference type="SMART" id="SM01065">
    <property type="entry name" value="CBM_2"/>
    <property type="match status" value="1"/>
</dbReference>
<dbReference type="InterPro" id="IPR002044">
    <property type="entry name" value="CBM20"/>
</dbReference>
<dbReference type="InterPro" id="IPR034836">
    <property type="entry name" value="CBM20_glucoamylase"/>
</dbReference>
<organism evidence="9 10">
    <name type="scientific">Phlyctema vagabunda</name>
    <dbReference type="NCBI Taxonomy" id="108571"/>
    <lineage>
        <taxon>Eukaryota</taxon>
        <taxon>Fungi</taxon>
        <taxon>Dikarya</taxon>
        <taxon>Ascomycota</taxon>
        <taxon>Pezizomycotina</taxon>
        <taxon>Leotiomycetes</taxon>
        <taxon>Helotiales</taxon>
        <taxon>Dermateaceae</taxon>
        <taxon>Phlyctema</taxon>
    </lineage>
</organism>
<keyword evidence="3" id="KW-0186">Copper</keyword>
<protein>
    <submittedName>
        <fullName evidence="9">Starch binding domain-containing protein</fullName>
    </submittedName>
</protein>
<dbReference type="CDD" id="cd05811">
    <property type="entry name" value="CBM20_glucoamylase"/>
    <property type="match status" value="1"/>
</dbReference>
<evidence type="ECO:0000256" key="3">
    <source>
        <dbReference type="ARBA" id="ARBA00023008"/>
    </source>
</evidence>
<keyword evidence="5" id="KW-0119">Carbohydrate metabolism</keyword>
<feature type="region of interest" description="Disordered" evidence="7">
    <location>
        <begin position="251"/>
        <end position="283"/>
    </location>
</feature>
<keyword evidence="10" id="KW-1185">Reference proteome</keyword>
<evidence type="ECO:0000256" key="6">
    <source>
        <dbReference type="ARBA" id="ARBA00023326"/>
    </source>
</evidence>
<dbReference type="Proteomes" id="UP001629113">
    <property type="component" value="Unassembled WGS sequence"/>
</dbReference>
<dbReference type="InterPro" id="IPR052282">
    <property type="entry name" value="Starch-active_LPMO"/>
</dbReference>
<evidence type="ECO:0000256" key="5">
    <source>
        <dbReference type="ARBA" id="ARBA00023277"/>
    </source>
</evidence>
<evidence type="ECO:0000313" key="10">
    <source>
        <dbReference type="Proteomes" id="UP001629113"/>
    </source>
</evidence>
<accession>A0ABR4PMI9</accession>
<name>A0ABR4PMI9_9HELO</name>
<dbReference type="Pfam" id="PF00686">
    <property type="entry name" value="CBM_20"/>
    <property type="match status" value="1"/>
</dbReference>
<dbReference type="InterPro" id="IPR013783">
    <property type="entry name" value="Ig-like_fold"/>
</dbReference>
<dbReference type="PROSITE" id="PS51166">
    <property type="entry name" value="CBM20"/>
    <property type="match status" value="1"/>
</dbReference>
<evidence type="ECO:0000259" key="8">
    <source>
        <dbReference type="PROSITE" id="PS51166"/>
    </source>
</evidence>
<gene>
    <name evidence="9" type="ORF">PVAG01_03427</name>
</gene>
<evidence type="ECO:0000256" key="1">
    <source>
        <dbReference type="ARBA" id="ARBA00001973"/>
    </source>
</evidence>
<evidence type="ECO:0000256" key="7">
    <source>
        <dbReference type="SAM" id="MobiDB-lite"/>
    </source>
</evidence>